<accession>A0A917H5J3</accession>
<comment type="caution">
    <text evidence="5">The sequence shown here is derived from an EMBL/GenBank/DDBJ whole genome shotgun (WGS) entry which is preliminary data.</text>
</comment>
<keyword evidence="1" id="KW-0805">Transcription regulation</keyword>
<dbReference type="InterPro" id="IPR036390">
    <property type="entry name" value="WH_DNA-bd_sf"/>
</dbReference>
<evidence type="ECO:0000313" key="5">
    <source>
        <dbReference type="EMBL" id="GGG68236.1"/>
    </source>
</evidence>
<dbReference type="AlphaFoldDB" id="A0A917H5J3"/>
<keyword evidence="2" id="KW-0238">DNA-binding</keyword>
<organism evidence="5 6">
    <name type="scientific">Paenibacillus radicis</name>
    <name type="common">ex Gao et al. 2016</name>
    <dbReference type="NCBI Taxonomy" id="1737354"/>
    <lineage>
        <taxon>Bacteria</taxon>
        <taxon>Bacillati</taxon>
        <taxon>Bacillota</taxon>
        <taxon>Bacilli</taxon>
        <taxon>Bacillales</taxon>
        <taxon>Paenibacillaceae</taxon>
        <taxon>Paenibacillus</taxon>
    </lineage>
</organism>
<evidence type="ECO:0000259" key="4">
    <source>
        <dbReference type="PROSITE" id="PS51118"/>
    </source>
</evidence>
<dbReference type="Pfam" id="PF01638">
    <property type="entry name" value="HxlR"/>
    <property type="match status" value="1"/>
</dbReference>
<reference evidence="5 6" key="1">
    <citation type="journal article" date="2014" name="Int. J. Syst. Evol. Microbiol.">
        <title>Complete genome sequence of Corynebacterium casei LMG S-19264T (=DSM 44701T), isolated from a smear-ripened cheese.</title>
        <authorList>
            <consortium name="US DOE Joint Genome Institute (JGI-PGF)"/>
            <person name="Walter F."/>
            <person name="Albersmeier A."/>
            <person name="Kalinowski J."/>
            <person name="Ruckert C."/>
        </authorList>
    </citation>
    <scope>NUCLEOTIDE SEQUENCE [LARGE SCALE GENOMIC DNA]</scope>
    <source>
        <strain evidence="5 6">CGMCC 1.15286</strain>
    </source>
</reference>
<dbReference type="Gene3D" id="1.10.10.10">
    <property type="entry name" value="Winged helix-like DNA-binding domain superfamily/Winged helix DNA-binding domain"/>
    <property type="match status" value="1"/>
</dbReference>
<dbReference type="InterPro" id="IPR002577">
    <property type="entry name" value="HTH_HxlR"/>
</dbReference>
<name>A0A917H5J3_9BACL</name>
<evidence type="ECO:0000256" key="3">
    <source>
        <dbReference type="ARBA" id="ARBA00023163"/>
    </source>
</evidence>
<feature type="domain" description="HTH hxlR-type" evidence="4">
    <location>
        <begin position="8"/>
        <end position="109"/>
    </location>
</feature>
<dbReference type="EMBL" id="BMHY01000004">
    <property type="protein sequence ID" value="GGG68236.1"/>
    <property type="molecule type" value="Genomic_DNA"/>
</dbReference>
<gene>
    <name evidence="5" type="primary">hxlR</name>
    <name evidence="5" type="ORF">GCM10010918_23870</name>
</gene>
<proteinExistence type="predicted"/>
<dbReference type="PANTHER" id="PTHR33204">
    <property type="entry name" value="TRANSCRIPTIONAL REGULATOR, MARR FAMILY"/>
    <property type="match status" value="1"/>
</dbReference>
<evidence type="ECO:0000256" key="1">
    <source>
        <dbReference type="ARBA" id="ARBA00023015"/>
    </source>
</evidence>
<protein>
    <submittedName>
        <fullName evidence="5">HTH-type transcriptional activator HxlR</fullName>
    </submittedName>
</protein>
<dbReference type="PANTHER" id="PTHR33204:SF37">
    <property type="entry name" value="HTH-TYPE TRANSCRIPTIONAL REGULATOR YODB"/>
    <property type="match status" value="1"/>
</dbReference>
<dbReference type="GO" id="GO:0003677">
    <property type="term" value="F:DNA binding"/>
    <property type="evidence" value="ECO:0007669"/>
    <property type="project" value="UniProtKB-KW"/>
</dbReference>
<evidence type="ECO:0000313" key="6">
    <source>
        <dbReference type="Proteomes" id="UP000600247"/>
    </source>
</evidence>
<dbReference type="PROSITE" id="PS51118">
    <property type="entry name" value="HTH_HXLR"/>
    <property type="match status" value="1"/>
</dbReference>
<evidence type="ECO:0000256" key="2">
    <source>
        <dbReference type="ARBA" id="ARBA00023125"/>
    </source>
</evidence>
<keyword evidence="3" id="KW-0804">Transcription</keyword>
<dbReference type="SUPFAM" id="SSF46785">
    <property type="entry name" value="Winged helix' DNA-binding domain"/>
    <property type="match status" value="1"/>
</dbReference>
<dbReference type="RefSeq" id="WP_229692121.1">
    <property type="nucleotide sequence ID" value="NZ_BMHY01000004.1"/>
</dbReference>
<sequence length="109" mass="12399">MDSTMASCGDNTALARSVLKILEGKWTFHVLAQLSKKQPLRFNELRRQLGNMNTKGLTDTLRHLEKNEIIDREVFPTVPVSVQYSLTPKGLEMLVVLAAMKQWGQKWLS</sequence>
<dbReference type="InterPro" id="IPR036388">
    <property type="entry name" value="WH-like_DNA-bd_sf"/>
</dbReference>
<dbReference type="Proteomes" id="UP000600247">
    <property type="component" value="Unassembled WGS sequence"/>
</dbReference>
<keyword evidence="6" id="KW-1185">Reference proteome</keyword>